<evidence type="ECO:0000256" key="1">
    <source>
        <dbReference type="ARBA" id="ARBA00004651"/>
    </source>
</evidence>
<dbReference type="GO" id="GO:0005886">
    <property type="term" value="C:plasma membrane"/>
    <property type="evidence" value="ECO:0007669"/>
    <property type="project" value="UniProtKB-SubCell"/>
</dbReference>
<dbReference type="GO" id="GO:0015297">
    <property type="term" value="F:antiporter activity"/>
    <property type="evidence" value="ECO:0007669"/>
    <property type="project" value="UniProtKB-KW"/>
</dbReference>
<feature type="transmembrane region" description="Helical" evidence="11">
    <location>
        <begin position="451"/>
        <end position="473"/>
    </location>
</feature>
<comment type="caution">
    <text evidence="17">The sequence shown here is derived from an EMBL/GenBank/DDBJ whole genome shotgun (WGS) entry which is preliminary data.</text>
</comment>
<feature type="domain" description="NADH-Ubiquinone oxidoreductase (complex I) chain 5 N-terminal" evidence="13">
    <location>
        <begin position="64"/>
        <end position="101"/>
    </location>
</feature>
<dbReference type="InterPro" id="IPR046806">
    <property type="entry name" value="MrpA_C/MbhE"/>
</dbReference>
<proteinExistence type="predicted"/>
<dbReference type="GO" id="GO:0006811">
    <property type="term" value="P:monoatomic ion transport"/>
    <property type="evidence" value="ECO:0007669"/>
    <property type="project" value="UniProtKB-KW"/>
</dbReference>
<feature type="transmembrane region" description="Helical" evidence="11">
    <location>
        <begin position="650"/>
        <end position="671"/>
    </location>
</feature>
<feature type="domain" description="Na+/H+ antiporter MnhB subunit-related protein" evidence="14">
    <location>
        <begin position="793"/>
        <end position="913"/>
    </location>
</feature>
<dbReference type="Pfam" id="PF13244">
    <property type="entry name" value="MbhD"/>
    <property type="match status" value="1"/>
</dbReference>
<keyword evidence="2" id="KW-0813">Transport</keyword>
<feature type="transmembrane region" description="Helical" evidence="11">
    <location>
        <begin position="78"/>
        <end position="96"/>
    </location>
</feature>
<sequence length="971" mass="101069">MLLLLTSILVLAVTVLSIPLVERVLGRNTGWFAAAVLAALTALIAAQAPQVLGSGEALTYSVPWMPQIGVEFHLRMDALGWMFTLLVTGVGALIMAYSTRYFPPGRRLGFYLLMTLFAFAMTGLVLADDVVLLYVFWELTTITSFYLIGLSGPGASRPAIRTFLITALGGLALLGAVVLLVVRTGTTQLSTILADQSWTQDTSFTALVAFLVVGAVFTKSAQFPFHYWLPDAMAASTPVSAYLHAAAMVKAGIYLAMRFTPAFGEVLVWNTALIAFGLITAVVGAVFALQQHDLKRLAAYSTVSQLGFLIAVIGIGTPEALVAAAAHTVAHALFKSALFMVVGLVDHEAGTRDLRDLGGLARRMPVTAGIATLASLSMAGIPPLLGFVSKEYLFAGLLGAPGGPWAGVLAGAVAVGAAAFTFAYSFRFVHSAFFGEPRGKRRAEQEDVHEAPVAFWGPASLSALGGLVLGLAVPVLDPLVNGVSQDTTGTAAEAHLLLWHGFNPELAMSALAIGLGALLVWRTASGDSYAGRALLPVDGPSVFERIHSALISTGRRVGDLTRTDTVAFHLGTPVVVVLVLATAVLWIGIDIPAPAGQTSRPLDWLLVGLMGVAVLGAVLTRSRLAALALIGVAGFTTALWLFFLGAFDVALTQLLVEVLTVVVAVLVLRRLPRRFHPVTRKRSALTAVIAIAVGSVAGVAAFALTGRRELSSAASYFLDNAPEDTGGTNVVNTILVDYRAFDTLGELVVLGVAGLIIIAVLRSTDLLPVHQARKPSVPVTNPVFEAVPNTVLMRTVAKYLLPILVVWSLYLLVRGHNEPGGGFIGGLVGGSAFALTYLAASSDAAARIRLAYPTIIGSGVLVALGTGLLGFLEGSFLLPLHAEIPLPGGEYFHFTTALIFDVGVYLVVVGVLLAALNELGLESGDGTDRAAPPPSPPGTSGGGNADETAPSSEGSGATAAGVDTTTTGGAR</sequence>
<dbReference type="InterPro" id="IPR025383">
    <property type="entry name" value="MrpA_C/MbhD"/>
</dbReference>
<feature type="transmembrane region" description="Helical" evidence="11">
    <location>
        <begin position="850"/>
        <end position="871"/>
    </location>
</feature>
<evidence type="ECO:0000256" key="5">
    <source>
        <dbReference type="ARBA" id="ARBA00022692"/>
    </source>
</evidence>
<feature type="domain" description="MrpA C-terminal/MbhD" evidence="15">
    <location>
        <begin position="609"/>
        <end position="673"/>
    </location>
</feature>
<dbReference type="Pfam" id="PF04039">
    <property type="entry name" value="MnhB"/>
    <property type="match status" value="1"/>
</dbReference>
<dbReference type="Pfam" id="PF20501">
    <property type="entry name" value="MbhE"/>
    <property type="match status" value="1"/>
</dbReference>
<evidence type="ECO:0000256" key="6">
    <source>
        <dbReference type="ARBA" id="ARBA00022989"/>
    </source>
</evidence>
<protein>
    <submittedName>
        <fullName evidence="17">Monovalent cation/H+ antiporter subunit A</fullName>
    </submittedName>
</protein>
<feature type="transmembrane region" description="Helical" evidence="11">
    <location>
        <begin position="366"/>
        <end position="385"/>
    </location>
</feature>
<feature type="transmembrane region" description="Helical" evidence="11">
    <location>
        <begin position="202"/>
        <end position="218"/>
    </location>
</feature>
<keyword evidence="3" id="KW-0050">Antiport</keyword>
<dbReference type="PANTHER" id="PTHR43373">
    <property type="entry name" value="NA(+)/H(+) ANTIPORTER SUBUNIT"/>
    <property type="match status" value="1"/>
</dbReference>
<dbReference type="InterPro" id="IPR007182">
    <property type="entry name" value="MnhB"/>
</dbReference>
<feature type="transmembrane region" description="Helical" evidence="11">
    <location>
        <begin position="747"/>
        <end position="764"/>
    </location>
</feature>
<evidence type="ECO:0000256" key="10">
    <source>
        <dbReference type="SAM" id="MobiDB-lite"/>
    </source>
</evidence>
<feature type="transmembrane region" description="Helical" evidence="11">
    <location>
        <begin position="566"/>
        <end position="589"/>
    </location>
</feature>
<feature type="transmembrane region" description="Helical" evidence="11">
    <location>
        <begin position="819"/>
        <end position="838"/>
    </location>
</feature>
<feature type="transmembrane region" description="Helical" evidence="11">
    <location>
        <begin position="405"/>
        <end position="430"/>
    </location>
</feature>
<feature type="transmembrane region" description="Helical" evidence="11">
    <location>
        <begin position="297"/>
        <end position="315"/>
    </location>
</feature>
<keyword evidence="18" id="KW-1185">Reference proteome</keyword>
<evidence type="ECO:0000313" key="17">
    <source>
        <dbReference type="EMBL" id="GHD24599.1"/>
    </source>
</evidence>
<feature type="transmembrane region" description="Helical" evidence="11">
    <location>
        <begin position="601"/>
        <end position="619"/>
    </location>
</feature>
<organism evidence="17 18">
    <name type="scientific">Nocardiopsis kunsanensis</name>
    <dbReference type="NCBI Taxonomy" id="141693"/>
    <lineage>
        <taxon>Bacteria</taxon>
        <taxon>Bacillati</taxon>
        <taxon>Actinomycetota</taxon>
        <taxon>Actinomycetes</taxon>
        <taxon>Streptosporangiales</taxon>
        <taxon>Nocardiopsidaceae</taxon>
        <taxon>Nocardiopsis</taxon>
    </lineage>
</organism>
<accession>A0A919CHG9</accession>
<feature type="transmembrane region" description="Helical" evidence="11">
    <location>
        <begin position="626"/>
        <end position="644"/>
    </location>
</feature>
<evidence type="ECO:0000256" key="11">
    <source>
        <dbReference type="SAM" id="Phobius"/>
    </source>
</evidence>
<keyword evidence="6 11" id="KW-1133">Transmembrane helix</keyword>
<feature type="transmembrane region" description="Helical" evidence="11">
    <location>
        <begin position="796"/>
        <end position="813"/>
    </location>
</feature>
<keyword evidence="4" id="KW-1003">Cell membrane</keyword>
<evidence type="ECO:0000313" key="18">
    <source>
        <dbReference type="Proteomes" id="UP000654947"/>
    </source>
</evidence>
<evidence type="ECO:0000259" key="12">
    <source>
        <dbReference type="Pfam" id="PF00361"/>
    </source>
</evidence>
<dbReference type="AlphaFoldDB" id="A0A919CHG9"/>
<evidence type="ECO:0000259" key="13">
    <source>
        <dbReference type="Pfam" id="PF00662"/>
    </source>
</evidence>
<reference evidence="17 18" key="1">
    <citation type="journal article" date="2014" name="Int. J. Syst. Evol. Microbiol.">
        <title>Complete genome sequence of Corynebacterium casei LMG S-19264T (=DSM 44701T), isolated from a smear-ripened cheese.</title>
        <authorList>
            <consortium name="US DOE Joint Genome Institute (JGI-PGF)"/>
            <person name="Walter F."/>
            <person name="Albersmeier A."/>
            <person name="Kalinowski J."/>
            <person name="Ruckert C."/>
        </authorList>
    </citation>
    <scope>NUCLEOTIDE SEQUENCE [LARGE SCALE GENOMIC DNA]</scope>
    <source>
        <strain evidence="17 18">KCTC 19473</strain>
    </source>
</reference>
<dbReference type="NCBIfam" id="NF009290">
    <property type="entry name" value="PRK12650.1"/>
    <property type="match status" value="1"/>
</dbReference>
<evidence type="ECO:0000259" key="16">
    <source>
        <dbReference type="Pfam" id="PF20501"/>
    </source>
</evidence>
<feature type="compositionally biased region" description="Low complexity" evidence="10">
    <location>
        <begin position="954"/>
        <end position="971"/>
    </location>
</feature>
<evidence type="ECO:0000259" key="14">
    <source>
        <dbReference type="Pfam" id="PF04039"/>
    </source>
</evidence>
<comment type="subcellular location">
    <subcellularLocation>
        <location evidence="1">Cell membrane</location>
        <topology evidence="1">Multi-pass membrane protein</topology>
    </subcellularLocation>
    <subcellularLocation>
        <location evidence="9">Membrane</location>
        <topology evidence="9">Multi-pass membrane protein</topology>
    </subcellularLocation>
</comment>
<evidence type="ECO:0000256" key="4">
    <source>
        <dbReference type="ARBA" id="ARBA00022475"/>
    </source>
</evidence>
<keyword evidence="7" id="KW-0406">Ion transport</keyword>
<gene>
    <name evidence="17" type="ORF">GCM10007147_20840</name>
</gene>
<feature type="transmembrane region" description="Helical" evidence="11">
    <location>
        <begin position="108"/>
        <end position="126"/>
    </location>
</feature>
<feature type="transmembrane region" description="Helical" evidence="11">
    <location>
        <begin position="506"/>
        <end position="524"/>
    </location>
</feature>
<dbReference type="PANTHER" id="PTHR43373:SF1">
    <property type="entry name" value="NA(+)_H(+) ANTIPORTER SUBUNIT A"/>
    <property type="match status" value="1"/>
</dbReference>
<dbReference type="InterPro" id="IPR050616">
    <property type="entry name" value="CPA3_Na-H_Antiporter_A"/>
</dbReference>
<evidence type="ECO:0000256" key="9">
    <source>
        <dbReference type="RuleBase" id="RU000320"/>
    </source>
</evidence>
<name>A0A919CHG9_9ACTN</name>
<feature type="domain" description="NADH:quinone oxidoreductase/Mrp antiporter transmembrane" evidence="12">
    <location>
        <begin position="127"/>
        <end position="410"/>
    </location>
</feature>
<dbReference type="Proteomes" id="UP000654947">
    <property type="component" value="Unassembled WGS sequence"/>
</dbReference>
<feature type="transmembrane region" description="Helical" evidence="11">
    <location>
        <begin position="269"/>
        <end position="290"/>
    </location>
</feature>
<feature type="transmembrane region" description="Helical" evidence="11">
    <location>
        <begin position="891"/>
        <end position="916"/>
    </location>
</feature>
<dbReference type="Pfam" id="PF00361">
    <property type="entry name" value="Proton_antipo_M"/>
    <property type="match status" value="1"/>
</dbReference>
<keyword evidence="5 9" id="KW-0812">Transmembrane</keyword>
<feature type="domain" description="MrpA C-terminal/MbhE" evidence="16">
    <location>
        <begin position="686"/>
        <end position="762"/>
    </location>
</feature>
<evidence type="ECO:0000256" key="7">
    <source>
        <dbReference type="ARBA" id="ARBA00023065"/>
    </source>
</evidence>
<evidence type="ECO:0000256" key="2">
    <source>
        <dbReference type="ARBA" id="ARBA00022448"/>
    </source>
</evidence>
<keyword evidence="8 11" id="KW-0472">Membrane</keyword>
<feature type="transmembrane region" description="Helical" evidence="11">
    <location>
        <begin position="162"/>
        <end position="182"/>
    </location>
</feature>
<dbReference type="Pfam" id="PF00662">
    <property type="entry name" value="Proton_antipo_N"/>
    <property type="match status" value="1"/>
</dbReference>
<evidence type="ECO:0000259" key="15">
    <source>
        <dbReference type="Pfam" id="PF13244"/>
    </source>
</evidence>
<feature type="transmembrane region" description="Helical" evidence="11">
    <location>
        <begin position="321"/>
        <end position="345"/>
    </location>
</feature>
<feature type="region of interest" description="Disordered" evidence="10">
    <location>
        <begin position="923"/>
        <end position="971"/>
    </location>
</feature>
<dbReference type="InterPro" id="IPR001750">
    <property type="entry name" value="ND/Mrp_TM"/>
</dbReference>
<evidence type="ECO:0000256" key="8">
    <source>
        <dbReference type="ARBA" id="ARBA00023136"/>
    </source>
</evidence>
<dbReference type="PRINTS" id="PR01434">
    <property type="entry name" value="NADHDHGNASE5"/>
</dbReference>
<dbReference type="EMBL" id="BMXL01000008">
    <property type="protein sequence ID" value="GHD24599.1"/>
    <property type="molecule type" value="Genomic_DNA"/>
</dbReference>
<dbReference type="InterPro" id="IPR001516">
    <property type="entry name" value="Proton_antipo_N"/>
</dbReference>
<feature type="transmembrane region" description="Helical" evidence="11">
    <location>
        <begin position="683"/>
        <end position="704"/>
    </location>
</feature>
<evidence type="ECO:0000256" key="3">
    <source>
        <dbReference type="ARBA" id="ARBA00022449"/>
    </source>
</evidence>